<proteinExistence type="predicted"/>
<feature type="transmembrane region" description="Helical" evidence="1">
    <location>
        <begin position="275"/>
        <end position="294"/>
    </location>
</feature>
<feature type="transmembrane region" description="Helical" evidence="1">
    <location>
        <begin position="141"/>
        <end position="165"/>
    </location>
</feature>
<sequence length="335" mass="36416">MKQGPKKVVSVLLSLIVLSAGFLDYWSYSRAFHAEPGIWMDVVGGTANAPNQYRIGVIDSAYFLARHTHLALRHMLTVVDVIAGLVAVFALFTVLRRSARYREAGLAGQWFGAAGFLVLVQFYLAWLLWYQRPETLPTAAILAVALLLLGVPLRGGVAVVGFLLLTVAQGFVRADVAFALHVGILLVCLTPLGRGFALPRSLQAGTSVVSLLVVLGIQYWLMRRMFPLATYGNTPVFQLLSNLSSPVSWLPFALFMGPFAWTVGRVVRQRERVEAAGAGMLAGALVFLGMWLVVGRMEEVRIFLPFALALAPLTAELAMRRFVQGEVADAATGSV</sequence>
<organism evidence="2 3">
    <name type="scientific">Tunturiibacter lichenicola</name>
    <dbReference type="NCBI Taxonomy" id="2051959"/>
    <lineage>
        <taxon>Bacteria</taxon>
        <taxon>Pseudomonadati</taxon>
        <taxon>Acidobacteriota</taxon>
        <taxon>Terriglobia</taxon>
        <taxon>Terriglobales</taxon>
        <taxon>Acidobacteriaceae</taxon>
        <taxon>Tunturiibacter</taxon>
    </lineage>
</organism>
<name>A0A7W8J6Y1_9BACT</name>
<feature type="transmembrane region" description="Helical" evidence="1">
    <location>
        <begin position="243"/>
        <end position="263"/>
    </location>
</feature>
<evidence type="ECO:0000256" key="1">
    <source>
        <dbReference type="SAM" id="Phobius"/>
    </source>
</evidence>
<feature type="transmembrane region" description="Helical" evidence="1">
    <location>
        <begin position="177"/>
        <end position="196"/>
    </location>
</feature>
<accession>A0A7W8J6Y1</accession>
<feature type="transmembrane region" description="Helical" evidence="1">
    <location>
        <begin position="107"/>
        <end position="129"/>
    </location>
</feature>
<feature type="transmembrane region" description="Helical" evidence="1">
    <location>
        <begin position="74"/>
        <end position="95"/>
    </location>
</feature>
<reference evidence="2 3" key="1">
    <citation type="submission" date="2020-08" db="EMBL/GenBank/DDBJ databases">
        <title>Genomic Encyclopedia of Type Strains, Phase IV (KMG-V): Genome sequencing to study the core and pangenomes of soil and plant-associated prokaryotes.</title>
        <authorList>
            <person name="Whitman W."/>
        </authorList>
    </citation>
    <scope>NUCLEOTIDE SEQUENCE [LARGE SCALE GENOMIC DNA]</scope>
    <source>
        <strain evidence="2 3">M8US30</strain>
    </source>
</reference>
<evidence type="ECO:0000313" key="2">
    <source>
        <dbReference type="EMBL" id="MBB5343646.1"/>
    </source>
</evidence>
<keyword evidence="1" id="KW-0812">Transmembrane</keyword>
<protein>
    <submittedName>
        <fullName evidence="2">Uncharacterized protein</fullName>
    </submittedName>
</protein>
<feature type="transmembrane region" description="Helical" evidence="1">
    <location>
        <begin position="202"/>
        <end position="222"/>
    </location>
</feature>
<dbReference type="Proteomes" id="UP000569092">
    <property type="component" value="Unassembled WGS sequence"/>
</dbReference>
<dbReference type="EMBL" id="JACHDZ010000002">
    <property type="protein sequence ID" value="MBB5343646.1"/>
    <property type="molecule type" value="Genomic_DNA"/>
</dbReference>
<comment type="caution">
    <text evidence="2">The sequence shown here is derived from an EMBL/GenBank/DDBJ whole genome shotgun (WGS) entry which is preliminary data.</text>
</comment>
<keyword evidence="1" id="KW-1133">Transmembrane helix</keyword>
<evidence type="ECO:0000313" key="3">
    <source>
        <dbReference type="Proteomes" id="UP000569092"/>
    </source>
</evidence>
<gene>
    <name evidence="2" type="ORF">HDF10_001621</name>
</gene>
<dbReference type="AlphaFoldDB" id="A0A7W8J6Y1"/>
<keyword evidence="1" id="KW-0472">Membrane</keyword>